<reference evidence="1 2" key="1">
    <citation type="submission" date="2017-07" db="EMBL/GenBank/DDBJ databases">
        <title>Draft sequence of Rhodococcus enclensis 23b-28.</title>
        <authorList>
            <person name="Besaury L."/>
            <person name="Sancelme M."/>
            <person name="Amato P."/>
            <person name="Lallement A."/>
            <person name="Delort A.-M."/>
        </authorList>
    </citation>
    <scope>NUCLEOTIDE SEQUENCE [LARGE SCALE GENOMIC DNA]</scope>
    <source>
        <strain evidence="1 2">23b-28</strain>
    </source>
</reference>
<evidence type="ECO:0000313" key="2">
    <source>
        <dbReference type="Proteomes" id="UP000230886"/>
    </source>
</evidence>
<protein>
    <submittedName>
        <fullName evidence="1">Flavin-nucleotide-binding protein</fullName>
    </submittedName>
</protein>
<dbReference type="Gene3D" id="2.30.110.10">
    <property type="entry name" value="Electron Transport, Fmn-binding Protein, Chain A"/>
    <property type="match status" value="1"/>
</dbReference>
<dbReference type="PANTHER" id="PTHR34071:SF2">
    <property type="entry name" value="FLAVIN-NUCLEOTIDE-BINDING PROTEIN"/>
    <property type="match status" value="1"/>
</dbReference>
<dbReference type="Proteomes" id="UP000230886">
    <property type="component" value="Unassembled WGS sequence"/>
</dbReference>
<dbReference type="PANTHER" id="PTHR34071">
    <property type="entry name" value="5-NITROIMIDAZOLE ANTIBIOTICS RESISTANCE PROTEIN, NIMA-FAMILY-RELATED PROTEIN-RELATED"/>
    <property type="match status" value="1"/>
</dbReference>
<name>A0A2A5J3E4_RHOSG</name>
<gene>
    <name evidence="1" type="ORF">CHR55_27605</name>
</gene>
<accession>A0A2A5J3E4</accession>
<dbReference type="AlphaFoldDB" id="A0A2A5J3E4"/>
<comment type="caution">
    <text evidence="1">The sequence shown here is derived from an EMBL/GenBank/DDBJ whole genome shotgun (WGS) entry which is preliminary data.</text>
</comment>
<dbReference type="RefSeq" id="WP_099698556.1">
    <property type="nucleotide sequence ID" value="NZ_NOVD01000037.1"/>
</dbReference>
<dbReference type="SUPFAM" id="SSF50475">
    <property type="entry name" value="FMN-binding split barrel"/>
    <property type="match status" value="1"/>
</dbReference>
<organism evidence="1 2">
    <name type="scientific">Rhodococcus qingshengii</name>
    <dbReference type="NCBI Taxonomy" id="334542"/>
    <lineage>
        <taxon>Bacteria</taxon>
        <taxon>Bacillati</taxon>
        <taxon>Actinomycetota</taxon>
        <taxon>Actinomycetes</taxon>
        <taxon>Mycobacteriales</taxon>
        <taxon>Nocardiaceae</taxon>
        <taxon>Rhodococcus</taxon>
        <taxon>Rhodococcus erythropolis group</taxon>
    </lineage>
</organism>
<proteinExistence type="predicted"/>
<sequence>MTDSVVFAAPAPAPTAPIPLSPTTRTTHKRARHHGVAERAALVDVLQSAKLCHMGVTVGGVPMVFPTAYGFDLDGPDRGGSIYVHGSVASRSLAPDSEICITITILDGLVLARSGFHHSMNYRSGVIIGSPRVVTDGDERVKALNLIVDQVVPGRSQHLRDHTRKEMAATIVLALPLYEASVKARTGGPGDDAADIGIETVWAGVVPAATHFGEPIPSEDLDSGVALPDHISTML</sequence>
<evidence type="ECO:0000313" key="1">
    <source>
        <dbReference type="EMBL" id="PCK24105.1"/>
    </source>
</evidence>
<dbReference type="InterPro" id="IPR024747">
    <property type="entry name" value="Pyridox_Oxase-rel"/>
</dbReference>
<dbReference type="EMBL" id="NOVD01000037">
    <property type="protein sequence ID" value="PCK24105.1"/>
    <property type="molecule type" value="Genomic_DNA"/>
</dbReference>
<dbReference type="Pfam" id="PF12900">
    <property type="entry name" value="Pyridox_ox_2"/>
    <property type="match status" value="1"/>
</dbReference>
<dbReference type="InterPro" id="IPR012349">
    <property type="entry name" value="Split_barrel_FMN-bd"/>
</dbReference>